<proteinExistence type="predicted"/>
<feature type="signal peptide" evidence="2">
    <location>
        <begin position="1"/>
        <end position="18"/>
    </location>
</feature>
<evidence type="ECO:0000256" key="1">
    <source>
        <dbReference type="SAM" id="MobiDB-lite"/>
    </source>
</evidence>
<name>K0RF00_THAOC</name>
<keyword evidence="2" id="KW-0732">Signal</keyword>
<dbReference type="InterPro" id="IPR046341">
    <property type="entry name" value="SET_dom_sf"/>
</dbReference>
<accession>K0RF00</accession>
<dbReference type="Proteomes" id="UP000266841">
    <property type="component" value="Unassembled WGS sequence"/>
</dbReference>
<feature type="region of interest" description="Disordered" evidence="1">
    <location>
        <begin position="29"/>
        <end position="97"/>
    </location>
</feature>
<feature type="compositionally biased region" description="Basic and acidic residues" evidence="1">
    <location>
        <begin position="68"/>
        <end position="77"/>
    </location>
</feature>
<protein>
    <recommendedName>
        <fullName evidence="5">SET domain-containing protein</fullName>
    </recommendedName>
</protein>
<feature type="compositionally biased region" description="Acidic residues" evidence="1">
    <location>
        <begin position="88"/>
        <end position="97"/>
    </location>
</feature>
<evidence type="ECO:0000256" key="2">
    <source>
        <dbReference type="SAM" id="SignalP"/>
    </source>
</evidence>
<dbReference type="Gene3D" id="2.170.270.10">
    <property type="entry name" value="SET domain"/>
    <property type="match status" value="1"/>
</dbReference>
<comment type="caution">
    <text evidence="3">The sequence shown here is derived from an EMBL/GenBank/DDBJ whole genome shotgun (WGS) entry which is preliminary data.</text>
</comment>
<gene>
    <name evidence="3" type="ORF">THAOC_28990</name>
</gene>
<dbReference type="OrthoDB" id="46969at2759"/>
<dbReference type="EMBL" id="AGNL01040974">
    <property type="protein sequence ID" value="EJK51805.1"/>
    <property type="molecule type" value="Genomic_DNA"/>
</dbReference>
<organism evidence="3 4">
    <name type="scientific">Thalassiosira oceanica</name>
    <name type="common">Marine diatom</name>
    <dbReference type="NCBI Taxonomy" id="159749"/>
    <lineage>
        <taxon>Eukaryota</taxon>
        <taxon>Sar</taxon>
        <taxon>Stramenopiles</taxon>
        <taxon>Ochrophyta</taxon>
        <taxon>Bacillariophyta</taxon>
        <taxon>Coscinodiscophyceae</taxon>
        <taxon>Thalassiosirophycidae</taxon>
        <taxon>Thalassiosirales</taxon>
        <taxon>Thalassiosiraceae</taxon>
        <taxon>Thalassiosira</taxon>
    </lineage>
</organism>
<dbReference type="SUPFAM" id="SSF82199">
    <property type="entry name" value="SET domain"/>
    <property type="match status" value="1"/>
</dbReference>
<sequence length="311" mass="33897">MIMRKGLALMLAVPFLAADRSRSFLAGASTREGNDADASDGDAGVGDGTCAQDPAGAAGGDGSCPPSTEREKPRDDGGGDGESSSSSSDDEEWSEDDGSVNFFTRENWHTSGNNENRTVLDMWFNLKCDEVFGRGPRPVPTAAQFAESIRLYNSIVADEGRRLDASAEGIHVGIEVRQAEDKGRGLFATSGIGRGTAWRDIYTKTAIFYDPEHYRRFILGLEVEMACDVLQWAYGEEDDDERPRMAVDLDEATMCNDGGREGGNVGCDEGDPAMDCGRYEYAMRDIEAGEEILCVYAHFDEPESWEEMGLE</sequence>
<reference evidence="3 4" key="1">
    <citation type="journal article" date="2012" name="Genome Biol.">
        <title>Genome and low-iron response of an oceanic diatom adapted to chronic iron limitation.</title>
        <authorList>
            <person name="Lommer M."/>
            <person name="Specht M."/>
            <person name="Roy A.S."/>
            <person name="Kraemer L."/>
            <person name="Andreson R."/>
            <person name="Gutowska M.A."/>
            <person name="Wolf J."/>
            <person name="Bergner S.V."/>
            <person name="Schilhabel M.B."/>
            <person name="Klostermeier U.C."/>
            <person name="Beiko R.G."/>
            <person name="Rosenstiel P."/>
            <person name="Hippler M."/>
            <person name="Laroche J."/>
        </authorList>
    </citation>
    <scope>NUCLEOTIDE SEQUENCE [LARGE SCALE GENOMIC DNA]</scope>
    <source>
        <strain evidence="3 4">CCMP1005</strain>
    </source>
</reference>
<evidence type="ECO:0008006" key="5">
    <source>
        <dbReference type="Google" id="ProtNLM"/>
    </source>
</evidence>
<keyword evidence="4" id="KW-1185">Reference proteome</keyword>
<evidence type="ECO:0000313" key="3">
    <source>
        <dbReference type="EMBL" id="EJK51805.1"/>
    </source>
</evidence>
<feature type="chain" id="PRO_5003839159" description="SET domain-containing protein" evidence="2">
    <location>
        <begin position="19"/>
        <end position="311"/>
    </location>
</feature>
<dbReference type="AlphaFoldDB" id="K0RF00"/>
<evidence type="ECO:0000313" key="4">
    <source>
        <dbReference type="Proteomes" id="UP000266841"/>
    </source>
</evidence>